<evidence type="ECO:0000313" key="2">
    <source>
        <dbReference type="EMBL" id="RPD42326.1"/>
    </source>
</evidence>
<gene>
    <name evidence="2" type="ORF">EG028_03880</name>
</gene>
<keyword evidence="1" id="KW-0472">Membrane</keyword>
<reference evidence="3" key="1">
    <citation type="submission" date="2018-11" db="EMBL/GenBank/DDBJ databases">
        <title>Chitinophaga lutea sp.nov., isolate from arsenic contaminated soil.</title>
        <authorList>
            <person name="Zong Y."/>
        </authorList>
    </citation>
    <scope>NUCLEOTIDE SEQUENCE [LARGE SCALE GENOMIC DNA]</scope>
    <source>
        <strain evidence="3">YLT18</strain>
    </source>
</reference>
<feature type="transmembrane region" description="Helical" evidence="1">
    <location>
        <begin position="77"/>
        <end position="102"/>
    </location>
</feature>
<keyword evidence="1" id="KW-1133">Transmembrane helix</keyword>
<feature type="transmembrane region" description="Helical" evidence="1">
    <location>
        <begin position="21"/>
        <end position="43"/>
    </location>
</feature>
<dbReference type="EMBL" id="RMBX01000002">
    <property type="protein sequence ID" value="RPD42326.1"/>
    <property type="molecule type" value="Genomic_DNA"/>
</dbReference>
<comment type="caution">
    <text evidence="2">The sequence shown here is derived from an EMBL/GenBank/DDBJ whole genome shotgun (WGS) entry which is preliminary data.</text>
</comment>
<accession>A0A3N4MJS8</accession>
<keyword evidence="3" id="KW-1185">Reference proteome</keyword>
<protein>
    <submittedName>
        <fullName evidence="2">Uncharacterized protein</fullName>
    </submittedName>
</protein>
<feature type="transmembrane region" description="Helical" evidence="1">
    <location>
        <begin position="49"/>
        <end position="65"/>
    </location>
</feature>
<evidence type="ECO:0000313" key="3">
    <source>
        <dbReference type="Proteomes" id="UP000279089"/>
    </source>
</evidence>
<dbReference type="AlphaFoldDB" id="A0A3N4MJS8"/>
<proteinExistence type="predicted"/>
<feature type="transmembrane region" description="Helical" evidence="1">
    <location>
        <begin position="108"/>
        <end position="127"/>
    </location>
</feature>
<dbReference type="Proteomes" id="UP000279089">
    <property type="component" value="Unassembled WGS sequence"/>
</dbReference>
<evidence type="ECO:0000256" key="1">
    <source>
        <dbReference type="SAM" id="Phobius"/>
    </source>
</evidence>
<name>A0A3N4MJS8_9BACT</name>
<keyword evidence="1" id="KW-0812">Transmembrane</keyword>
<sequence length="132" mass="14778">MVGIVIFRYYFNRIMKKIIPYIPLAVIAGTLLYTGYMALTTTINLQAKHYAAIILTLANIICYAAKFKPRAGKVITLGIILLGCFNVLGFTPAIYSLFIGIGRLEISFQPYSFLLLAIFVICNLPSLSKYRQ</sequence>
<organism evidence="2 3">
    <name type="scientific">Chitinophaga barathri</name>
    <dbReference type="NCBI Taxonomy" id="1647451"/>
    <lineage>
        <taxon>Bacteria</taxon>
        <taxon>Pseudomonadati</taxon>
        <taxon>Bacteroidota</taxon>
        <taxon>Chitinophagia</taxon>
        <taxon>Chitinophagales</taxon>
        <taxon>Chitinophagaceae</taxon>
        <taxon>Chitinophaga</taxon>
    </lineage>
</organism>